<dbReference type="GO" id="GO:0005886">
    <property type="term" value="C:plasma membrane"/>
    <property type="evidence" value="ECO:0007669"/>
    <property type="project" value="UniProtKB-SubCell"/>
</dbReference>
<comment type="subunit">
    <text evidence="11">At low DSF concentrations, interacts with RpfF.</text>
</comment>
<dbReference type="SMART" id="SM00387">
    <property type="entry name" value="HATPase_c"/>
    <property type="match status" value="1"/>
</dbReference>
<dbReference type="SUPFAM" id="SSF47384">
    <property type="entry name" value="Homodimeric domain of signal transducing histidine kinase"/>
    <property type="match status" value="1"/>
</dbReference>
<dbReference type="SUPFAM" id="SSF52172">
    <property type="entry name" value="CheY-like"/>
    <property type="match status" value="2"/>
</dbReference>
<dbReference type="InterPro" id="IPR000014">
    <property type="entry name" value="PAS"/>
</dbReference>
<dbReference type="RefSeq" id="WP_160875307.1">
    <property type="nucleotide sequence ID" value="NZ_WUEK01000002.1"/>
</dbReference>
<evidence type="ECO:0000256" key="7">
    <source>
        <dbReference type="ARBA" id="ARBA00022741"/>
    </source>
</evidence>
<evidence type="ECO:0000256" key="10">
    <source>
        <dbReference type="ARBA" id="ARBA00023012"/>
    </source>
</evidence>
<dbReference type="FunFam" id="3.30.565.10:FF:000010">
    <property type="entry name" value="Sensor histidine kinase RcsC"/>
    <property type="match status" value="1"/>
</dbReference>
<feature type="domain" description="Response regulatory" evidence="17">
    <location>
        <begin position="700"/>
        <end position="816"/>
    </location>
</feature>
<dbReference type="SMART" id="SM00448">
    <property type="entry name" value="REC"/>
    <property type="match status" value="2"/>
</dbReference>
<evidence type="ECO:0000259" key="19">
    <source>
        <dbReference type="PROSITE" id="PS50113"/>
    </source>
</evidence>
<reference evidence="21 22" key="1">
    <citation type="submission" date="2019-12" db="EMBL/GenBank/DDBJ databases">
        <authorList>
            <person name="Kun Z."/>
        </authorList>
    </citation>
    <scope>NUCLEOTIDE SEQUENCE [LARGE SCALE GENOMIC DNA]</scope>
    <source>
        <strain evidence="21 22">YIM 123512</strain>
    </source>
</reference>
<dbReference type="PANTHER" id="PTHR45339">
    <property type="entry name" value="HYBRID SIGNAL TRANSDUCTION HISTIDINE KINASE J"/>
    <property type="match status" value="1"/>
</dbReference>
<dbReference type="Pfam" id="PF02518">
    <property type="entry name" value="HATPase_c"/>
    <property type="match status" value="1"/>
</dbReference>
<dbReference type="InterPro" id="IPR005467">
    <property type="entry name" value="His_kinase_dom"/>
</dbReference>
<dbReference type="InterPro" id="IPR035965">
    <property type="entry name" value="PAS-like_dom_sf"/>
</dbReference>
<feature type="modified residue" description="Phosphohistidine" evidence="14">
    <location>
        <position position="909"/>
    </location>
</feature>
<evidence type="ECO:0000256" key="11">
    <source>
        <dbReference type="ARBA" id="ARBA00064003"/>
    </source>
</evidence>
<dbReference type="PANTHER" id="PTHR45339:SF5">
    <property type="entry name" value="HISTIDINE KINASE"/>
    <property type="match status" value="1"/>
</dbReference>
<dbReference type="SUPFAM" id="SSF47226">
    <property type="entry name" value="Histidine-containing phosphotransfer domain, HPT domain"/>
    <property type="match status" value="1"/>
</dbReference>
<evidence type="ECO:0000256" key="2">
    <source>
        <dbReference type="ARBA" id="ARBA00004236"/>
    </source>
</evidence>
<protein>
    <recommendedName>
        <fullName evidence="13">Circadian input-output histidine kinase CikA</fullName>
        <ecNumber evidence="4">2.7.13.3</ecNumber>
    </recommendedName>
    <alternativeName>
        <fullName evidence="12">Sensory/regulatory protein RpfC</fullName>
    </alternativeName>
</protein>
<organism evidence="21 22">
    <name type="scientific">Nocardioides flavescens</name>
    <dbReference type="NCBI Taxonomy" id="2691959"/>
    <lineage>
        <taxon>Bacteria</taxon>
        <taxon>Bacillati</taxon>
        <taxon>Actinomycetota</taxon>
        <taxon>Actinomycetes</taxon>
        <taxon>Propionibacteriales</taxon>
        <taxon>Nocardioidaceae</taxon>
        <taxon>Nocardioides</taxon>
    </lineage>
</organism>
<dbReference type="InterPro" id="IPR003594">
    <property type="entry name" value="HATPase_dom"/>
</dbReference>
<evidence type="ECO:0000256" key="9">
    <source>
        <dbReference type="ARBA" id="ARBA00022840"/>
    </source>
</evidence>
<dbReference type="Gene3D" id="1.10.287.130">
    <property type="match status" value="1"/>
</dbReference>
<dbReference type="GO" id="GO:0000155">
    <property type="term" value="F:phosphorelay sensor kinase activity"/>
    <property type="evidence" value="ECO:0007669"/>
    <property type="project" value="InterPro"/>
</dbReference>
<dbReference type="Pfam" id="PF00512">
    <property type="entry name" value="HisKA"/>
    <property type="match status" value="1"/>
</dbReference>
<dbReference type="InterPro" id="IPR004358">
    <property type="entry name" value="Sig_transdc_His_kin-like_C"/>
</dbReference>
<dbReference type="Gene3D" id="3.30.565.10">
    <property type="entry name" value="Histidine kinase-like ATPase, C-terminal domain"/>
    <property type="match status" value="1"/>
</dbReference>
<feature type="domain" description="PAC" evidence="19">
    <location>
        <begin position="77"/>
        <end position="129"/>
    </location>
</feature>
<keyword evidence="9" id="KW-0067">ATP-binding</keyword>
<dbReference type="Proteomes" id="UP000473325">
    <property type="component" value="Unassembled WGS sequence"/>
</dbReference>
<name>A0A6L7EX79_9ACTN</name>
<comment type="caution">
    <text evidence="21">The sequence shown here is derived from an EMBL/GenBank/DDBJ whole genome shotgun (WGS) entry which is preliminary data.</text>
</comment>
<dbReference type="EMBL" id="WUEK01000002">
    <property type="protein sequence ID" value="MXG88659.1"/>
    <property type="molecule type" value="Genomic_DNA"/>
</dbReference>
<feature type="domain" description="PAS" evidence="18">
    <location>
        <begin position="3"/>
        <end position="73"/>
    </location>
</feature>
<dbReference type="InterPro" id="IPR013767">
    <property type="entry name" value="PAS_fold"/>
</dbReference>
<evidence type="ECO:0000256" key="12">
    <source>
        <dbReference type="ARBA" id="ARBA00068150"/>
    </source>
</evidence>
<feature type="domain" description="Response regulatory" evidence="17">
    <location>
        <begin position="557"/>
        <end position="674"/>
    </location>
</feature>
<dbReference type="Gene3D" id="3.30.450.20">
    <property type="entry name" value="PAS domain"/>
    <property type="match status" value="1"/>
</dbReference>
<proteinExistence type="inferred from homology"/>
<evidence type="ECO:0000256" key="4">
    <source>
        <dbReference type="ARBA" id="ARBA00012438"/>
    </source>
</evidence>
<evidence type="ECO:0000256" key="13">
    <source>
        <dbReference type="ARBA" id="ARBA00074306"/>
    </source>
</evidence>
<dbReference type="Pfam" id="PF01627">
    <property type="entry name" value="Hpt"/>
    <property type="match status" value="1"/>
</dbReference>
<dbReference type="Gene3D" id="3.40.50.2300">
    <property type="match status" value="2"/>
</dbReference>
<evidence type="ECO:0000256" key="8">
    <source>
        <dbReference type="ARBA" id="ARBA00022777"/>
    </source>
</evidence>
<evidence type="ECO:0000259" key="17">
    <source>
        <dbReference type="PROSITE" id="PS50110"/>
    </source>
</evidence>
<dbReference type="GO" id="GO:0005524">
    <property type="term" value="F:ATP binding"/>
    <property type="evidence" value="ECO:0007669"/>
    <property type="project" value="UniProtKB-KW"/>
</dbReference>
<evidence type="ECO:0000256" key="14">
    <source>
        <dbReference type="PROSITE-ProRule" id="PRU00110"/>
    </source>
</evidence>
<evidence type="ECO:0000256" key="5">
    <source>
        <dbReference type="ARBA" id="ARBA00022553"/>
    </source>
</evidence>
<dbReference type="CDD" id="cd00130">
    <property type="entry name" value="PAS"/>
    <property type="match status" value="1"/>
</dbReference>
<dbReference type="EC" id="2.7.13.3" evidence="4"/>
<dbReference type="CDD" id="cd00082">
    <property type="entry name" value="HisKA"/>
    <property type="match status" value="1"/>
</dbReference>
<dbReference type="FunFam" id="1.10.287.130:FF:000002">
    <property type="entry name" value="Two-component osmosensing histidine kinase"/>
    <property type="match status" value="1"/>
</dbReference>
<dbReference type="NCBIfam" id="TIGR00229">
    <property type="entry name" value="sensory_box"/>
    <property type="match status" value="1"/>
</dbReference>
<dbReference type="CDD" id="cd17546">
    <property type="entry name" value="REC_hyHK_CKI1_RcsC-like"/>
    <property type="match status" value="1"/>
</dbReference>
<keyword evidence="10" id="KW-0902">Two-component regulatory system</keyword>
<dbReference type="InterPro" id="IPR036890">
    <property type="entry name" value="HATPase_C_sf"/>
</dbReference>
<dbReference type="PROSITE" id="PS50112">
    <property type="entry name" value="PAS"/>
    <property type="match status" value="1"/>
</dbReference>
<dbReference type="PROSITE" id="PS50894">
    <property type="entry name" value="HPT"/>
    <property type="match status" value="1"/>
</dbReference>
<evidence type="ECO:0000256" key="6">
    <source>
        <dbReference type="ARBA" id="ARBA00022679"/>
    </source>
</evidence>
<dbReference type="PROSITE" id="PS50113">
    <property type="entry name" value="PAC"/>
    <property type="match status" value="1"/>
</dbReference>
<dbReference type="InterPro" id="IPR001610">
    <property type="entry name" value="PAC"/>
</dbReference>
<evidence type="ECO:0000256" key="3">
    <source>
        <dbReference type="ARBA" id="ARBA00006402"/>
    </source>
</evidence>
<accession>A0A6L7EX79</accession>
<dbReference type="InterPro" id="IPR011006">
    <property type="entry name" value="CheY-like_superfamily"/>
</dbReference>
<dbReference type="PROSITE" id="PS50110">
    <property type="entry name" value="RESPONSE_REGULATORY"/>
    <property type="match status" value="2"/>
</dbReference>
<keyword evidence="6" id="KW-0808">Transferase</keyword>
<evidence type="ECO:0000313" key="22">
    <source>
        <dbReference type="Proteomes" id="UP000473325"/>
    </source>
</evidence>
<dbReference type="InterPro" id="IPR036641">
    <property type="entry name" value="HPT_dom_sf"/>
</dbReference>
<dbReference type="SMART" id="SM00388">
    <property type="entry name" value="HisKA"/>
    <property type="match status" value="1"/>
</dbReference>
<dbReference type="InterPro" id="IPR000700">
    <property type="entry name" value="PAS-assoc_C"/>
</dbReference>
<dbReference type="SUPFAM" id="SSF55874">
    <property type="entry name" value="ATPase domain of HSP90 chaperone/DNA topoisomerase II/histidine kinase"/>
    <property type="match status" value="1"/>
</dbReference>
<evidence type="ECO:0000259" key="20">
    <source>
        <dbReference type="PROSITE" id="PS50894"/>
    </source>
</evidence>
<feature type="modified residue" description="4-aspartylphosphate" evidence="15">
    <location>
        <position position="608"/>
    </location>
</feature>
<dbReference type="PRINTS" id="PR00344">
    <property type="entry name" value="BCTRLSENSOR"/>
</dbReference>
<sequence length="973" mass="104699">MDLADLYRDIVETSPDGIWVVDLDGRTVYANPEIARIHGIPESDLPDLTVFDTLDEQGRTQFAAHLDDVRGGRIHDHEVEVQWVRRDGSIVWVLCRESAMRDDEGRTVALLHRYSDFTERRRMIDSLRASEEALEDQIAQNTVMQAVASAANEAHALDEVLDRCRHLVLLHDDWERARAFVPDDEGRMSAFFTSEADRAADADDPFAASELELAQRCYDDRHLVWDERRLTVAFPISLDDTVYAVIAITSAPPLYRHQMVENMVTLAAEQLSRVVERELHQAALAAARDSAMEASRQKSDFLATMSHEIRTPLNGVIGLNDLLMRTALSPEQQRLVSGTQVASRTLLDLINDILDFSKIEAGRLELERRDFEVRPLLHHVAGLLGGAARAKGIDLVVECDDPVPPVLSGDPTRLAQVVTNLVSNAVKFTERGGVRVCARLDDQPSTVDDAAGVVRMHVEVTDTGVGVSPEKLRGLFDPFTQADSSTTRVYGGTGLGLAISREIVEAMGGALVYSPNPEGGSVFSFTVTLHEGAGDETPVTFGSAAPSGPQLALQGRRALLLDDTGTERQVLDDHLAWWGVEVERLSSVAALDEHLGHARPAPDVMLLDLTDPAHDVARVVARLRAVPSYAGVGVLLLTPEGSPRAATAGLQDVGEVLDRPVHSSALLEALRRLIPEAPPLDTSRPGALAAPGPHTPSKGWILVVEDNPVNQMVATGLLAALGYTADTADDGLAAIEAARAGGFDAILMDVQMPHMDGYTATERIRAGEAGTRRPIIAMTAAAVEGERERCLAAGMDDFLTKPIDAARLAETLERWLRPDAAPAPDAVPPAAVPPAAVPPAAVAQPAAGPATGPIDVSRLDELRELDQPGRPSYVARAVENYLGNLERDLALLSAATDADDHVELRAVAHRFAGASLNLGAARSGETARALEQAARHEDTGAARALLEQLLGLAEADAEGLRAYLRAAYPAPVS</sequence>
<comment type="catalytic activity">
    <reaction evidence="1">
        <text>ATP + protein L-histidine = ADP + protein N-phospho-L-histidine.</text>
        <dbReference type="EC" id="2.7.13.3"/>
    </reaction>
</comment>
<evidence type="ECO:0000259" key="18">
    <source>
        <dbReference type="PROSITE" id="PS50112"/>
    </source>
</evidence>
<feature type="domain" description="HPt" evidence="20">
    <location>
        <begin position="870"/>
        <end position="963"/>
    </location>
</feature>
<dbReference type="Pfam" id="PF00072">
    <property type="entry name" value="Response_reg"/>
    <property type="match status" value="1"/>
</dbReference>
<evidence type="ECO:0000259" key="16">
    <source>
        <dbReference type="PROSITE" id="PS50109"/>
    </source>
</evidence>
<dbReference type="SMART" id="SM00086">
    <property type="entry name" value="PAC"/>
    <property type="match status" value="1"/>
</dbReference>
<dbReference type="InterPro" id="IPR008207">
    <property type="entry name" value="Sig_transdc_His_kin_Hpt_dom"/>
</dbReference>
<feature type="modified residue" description="4-aspartylphosphate" evidence="15">
    <location>
        <position position="749"/>
    </location>
</feature>
<keyword evidence="7" id="KW-0547">Nucleotide-binding</keyword>
<evidence type="ECO:0000256" key="15">
    <source>
        <dbReference type="PROSITE-ProRule" id="PRU00169"/>
    </source>
</evidence>
<dbReference type="Gene3D" id="1.20.120.160">
    <property type="entry name" value="HPT domain"/>
    <property type="match status" value="1"/>
</dbReference>
<dbReference type="AlphaFoldDB" id="A0A6L7EX79"/>
<dbReference type="InterPro" id="IPR003661">
    <property type="entry name" value="HisK_dim/P_dom"/>
</dbReference>
<keyword evidence="8" id="KW-0418">Kinase</keyword>
<dbReference type="GO" id="GO:0006355">
    <property type="term" value="P:regulation of DNA-templated transcription"/>
    <property type="evidence" value="ECO:0007669"/>
    <property type="project" value="InterPro"/>
</dbReference>
<dbReference type="CDD" id="cd16922">
    <property type="entry name" value="HATPase_EvgS-ArcB-TorS-like"/>
    <property type="match status" value="1"/>
</dbReference>
<dbReference type="PROSITE" id="PS50109">
    <property type="entry name" value="HIS_KIN"/>
    <property type="match status" value="1"/>
</dbReference>
<evidence type="ECO:0000256" key="1">
    <source>
        <dbReference type="ARBA" id="ARBA00000085"/>
    </source>
</evidence>
<dbReference type="SMART" id="SM00091">
    <property type="entry name" value="PAS"/>
    <property type="match status" value="1"/>
</dbReference>
<feature type="domain" description="Histidine kinase" evidence="16">
    <location>
        <begin position="304"/>
        <end position="531"/>
    </location>
</feature>
<evidence type="ECO:0000313" key="21">
    <source>
        <dbReference type="EMBL" id="MXG88659.1"/>
    </source>
</evidence>
<dbReference type="InterPro" id="IPR036097">
    <property type="entry name" value="HisK_dim/P_sf"/>
</dbReference>
<gene>
    <name evidence="21" type="ORF">GRQ65_03750</name>
</gene>
<dbReference type="SUPFAM" id="SSF55785">
    <property type="entry name" value="PYP-like sensor domain (PAS domain)"/>
    <property type="match status" value="1"/>
</dbReference>
<comment type="subcellular location">
    <subcellularLocation>
        <location evidence="2">Cell membrane</location>
    </subcellularLocation>
</comment>
<dbReference type="Pfam" id="PF00989">
    <property type="entry name" value="PAS"/>
    <property type="match status" value="1"/>
</dbReference>
<comment type="similarity">
    <text evidence="3">In the N-terminal section; belongs to the phytochrome family.</text>
</comment>
<dbReference type="InterPro" id="IPR001789">
    <property type="entry name" value="Sig_transdc_resp-reg_receiver"/>
</dbReference>
<keyword evidence="22" id="KW-1185">Reference proteome</keyword>
<keyword evidence="5 15" id="KW-0597">Phosphoprotein</keyword>